<keyword evidence="3" id="KW-1185">Reference proteome</keyword>
<name>A0A553QNG8_9TELE</name>
<evidence type="ECO:0000313" key="3">
    <source>
        <dbReference type="Proteomes" id="UP000316079"/>
    </source>
</evidence>
<feature type="region of interest" description="Disordered" evidence="1">
    <location>
        <begin position="1"/>
        <end position="38"/>
    </location>
</feature>
<evidence type="ECO:0000313" key="2">
    <source>
        <dbReference type="EMBL" id="TRY91525.1"/>
    </source>
</evidence>
<proteinExistence type="predicted"/>
<gene>
    <name evidence="2" type="ORF">DNTS_022900</name>
</gene>
<protein>
    <submittedName>
        <fullName evidence="2">Uncharacterized protein</fullName>
    </submittedName>
</protein>
<evidence type="ECO:0000256" key="1">
    <source>
        <dbReference type="SAM" id="MobiDB-lite"/>
    </source>
</evidence>
<comment type="caution">
    <text evidence="2">The sequence shown here is derived from an EMBL/GenBank/DDBJ whole genome shotgun (WGS) entry which is preliminary data.</text>
</comment>
<feature type="compositionally biased region" description="Basic and acidic residues" evidence="1">
    <location>
        <begin position="21"/>
        <end position="38"/>
    </location>
</feature>
<reference evidence="2 3" key="1">
    <citation type="journal article" date="2019" name="Sci. Data">
        <title>Hybrid genome assembly and annotation of Danionella translucida.</title>
        <authorList>
            <person name="Kadobianskyi M."/>
            <person name="Schulze L."/>
            <person name="Schuelke M."/>
            <person name="Judkewitz B."/>
        </authorList>
    </citation>
    <scope>NUCLEOTIDE SEQUENCE [LARGE SCALE GENOMIC DNA]</scope>
    <source>
        <strain evidence="2 3">Bolton</strain>
    </source>
</reference>
<dbReference type="Proteomes" id="UP000316079">
    <property type="component" value="Unassembled WGS sequence"/>
</dbReference>
<organism evidence="2 3">
    <name type="scientific">Danionella cerebrum</name>
    <dbReference type="NCBI Taxonomy" id="2873325"/>
    <lineage>
        <taxon>Eukaryota</taxon>
        <taxon>Metazoa</taxon>
        <taxon>Chordata</taxon>
        <taxon>Craniata</taxon>
        <taxon>Vertebrata</taxon>
        <taxon>Euteleostomi</taxon>
        <taxon>Actinopterygii</taxon>
        <taxon>Neopterygii</taxon>
        <taxon>Teleostei</taxon>
        <taxon>Ostariophysi</taxon>
        <taxon>Cypriniformes</taxon>
        <taxon>Danionidae</taxon>
        <taxon>Danioninae</taxon>
        <taxon>Danionella</taxon>
    </lineage>
</organism>
<dbReference type="AlphaFoldDB" id="A0A553QNG8"/>
<dbReference type="EMBL" id="SRMA01025740">
    <property type="protein sequence ID" value="TRY91525.1"/>
    <property type="molecule type" value="Genomic_DNA"/>
</dbReference>
<accession>A0A553QNG8</accession>
<sequence>MVKTQTKQNNESKKAGGFHGESGEREREREGERQREGRKQLNSIVISCECSCKTNRSRFHFLLYTLGHKALSSLILHHPHHHHPSYLSFSPGGFNLLDEETDGTGLQLASVDSPSSEVVSEKQTRMKLNPGKRDCPCRIHKQMWKIFIY</sequence>